<sequence length="540" mass="57913">TIIYDVRGRVVATLSSEAVKLKDVSPAVWQAVVASEDHRFFKHKGVDVRGLTRAIGSMGKMGGGSTITQQLVKNLVLCQDRTISRKISEILLSLKVETRLTKEELLEAYLNNVYWGHGVYGIAGAAAAYFGKSPAELDVGESALLAALLPAPEALSPYANPAGAKRVRNQNLAAMARHGYLTEPAAKTLMNTPLGRGGAAPYRAPFFVSEVLFHLKTLFEGQDVLSTGGLKVHTTMDLALQEKAEQLTLEDGMVMMRGEDKGEAAIVAIDPATGAVRVLIGGREYSQSPYNRAVLSKRSAGSTFKPFVYLTALQEGVVNPSTLLQDEEIVFEVPDGEEPTYTPLNYSRKFKGTVSLRDCLVESLNVPTVKVAEMTGIDKIIEMSSKLGITSTLPNALSLALGSCETTPLEMTVAYASIAAGGIYSKPHLITKVRDRTGAVVYRHKGRRKLVANRAACAALHGMLRAAVTRGTGRSAAVGWPAEKVAGKTGTSDDYRDAWFAGYTPQLACVVWCGRDDNSSLPGTGSECAAPLWAKFMRAA</sequence>
<evidence type="ECO:0000256" key="5">
    <source>
        <dbReference type="ARBA" id="ARBA00022801"/>
    </source>
</evidence>
<dbReference type="PANTHER" id="PTHR32282:SF33">
    <property type="entry name" value="PEPTIDOGLYCAN GLYCOSYLTRANSFERASE"/>
    <property type="match status" value="1"/>
</dbReference>
<dbReference type="InterPro" id="IPR050396">
    <property type="entry name" value="Glycosyltr_51/Transpeptidase"/>
</dbReference>
<evidence type="ECO:0000313" key="14">
    <source>
        <dbReference type="EMBL" id="EEH60158.1"/>
    </source>
</evidence>
<gene>
    <name evidence="14" type="ORF">MICPUCDRAFT_1409</name>
</gene>
<dbReference type="EC" id="2.4.99.28" evidence="10"/>
<feature type="non-terminal residue" evidence="14">
    <location>
        <position position="1"/>
    </location>
</feature>
<keyword evidence="2" id="KW-0645">Protease</keyword>
<keyword evidence="8" id="KW-0511">Multifunctional enzyme</keyword>
<evidence type="ECO:0000256" key="9">
    <source>
        <dbReference type="ARBA" id="ARBA00023316"/>
    </source>
</evidence>
<feature type="domain" description="Glycosyl transferase family 51" evidence="13">
    <location>
        <begin position="15"/>
        <end position="175"/>
    </location>
</feature>
<keyword evidence="5" id="KW-0378">Hydrolase</keyword>
<dbReference type="KEGG" id="mpp:MICPUCDRAFT_1409"/>
<dbReference type="InterPro" id="IPR023346">
    <property type="entry name" value="Lysozyme-like_dom_sf"/>
</dbReference>
<keyword evidence="15" id="KW-1185">Reference proteome</keyword>
<keyword evidence="9" id="KW-0961">Cell wall biogenesis/degradation</keyword>
<keyword evidence="3" id="KW-0328">Glycosyltransferase</keyword>
<dbReference type="InterPro" id="IPR012338">
    <property type="entry name" value="Beta-lactam/transpept-like"/>
</dbReference>
<keyword evidence="7" id="KW-0573">Peptidoglycan synthesis</keyword>
<protein>
    <recommendedName>
        <fullName evidence="10">peptidoglycan glycosyltransferase</fullName>
        <ecNumber evidence="10">2.4.99.28</ecNumber>
    </recommendedName>
</protein>
<dbReference type="AlphaFoldDB" id="C1MH80"/>
<comment type="catalytic activity">
    <reaction evidence="11">
        <text>[GlcNAc-(1-&gt;4)-Mur2Ac(oyl-L-Ala-gamma-D-Glu-L-Lys-D-Ala-D-Ala)](n)-di-trans,octa-cis-undecaprenyl diphosphate + beta-D-GlcNAc-(1-&gt;4)-Mur2Ac(oyl-L-Ala-gamma-D-Glu-L-Lys-D-Ala-D-Ala)-di-trans,octa-cis-undecaprenyl diphosphate = [GlcNAc-(1-&gt;4)-Mur2Ac(oyl-L-Ala-gamma-D-Glu-L-Lys-D-Ala-D-Ala)](n+1)-di-trans,octa-cis-undecaprenyl diphosphate + di-trans,octa-cis-undecaprenyl diphosphate + H(+)</text>
        <dbReference type="Rhea" id="RHEA:23708"/>
        <dbReference type="Rhea" id="RHEA-COMP:9602"/>
        <dbReference type="Rhea" id="RHEA-COMP:9603"/>
        <dbReference type="ChEBI" id="CHEBI:15378"/>
        <dbReference type="ChEBI" id="CHEBI:58405"/>
        <dbReference type="ChEBI" id="CHEBI:60033"/>
        <dbReference type="ChEBI" id="CHEBI:78435"/>
        <dbReference type="EC" id="2.4.99.28"/>
    </reaction>
</comment>
<dbReference type="RefSeq" id="XP_003054906.1">
    <property type="nucleotide sequence ID" value="XM_003054860.1"/>
</dbReference>
<dbReference type="Gene3D" id="1.10.3810.10">
    <property type="entry name" value="Biosynthetic peptidoglycan transglycosylase-like"/>
    <property type="match status" value="1"/>
</dbReference>
<reference evidence="14 15" key="1">
    <citation type="journal article" date="2009" name="Science">
        <title>Green evolution and dynamic adaptations revealed by genomes of the marine picoeukaryotes Micromonas.</title>
        <authorList>
            <person name="Worden A.Z."/>
            <person name="Lee J.H."/>
            <person name="Mock T."/>
            <person name="Rouze P."/>
            <person name="Simmons M.P."/>
            <person name="Aerts A.L."/>
            <person name="Allen A.E."/>
            <person name="Cuvelier M.L."/>
            <person name="Derelle E."/>
            <person name="Everett M.V."/>
            <person name="Foulon E."/>
            <person name="Grimwood J."/>
            <person name="Gundlach H."/>
            <person name="Henrissat B."/>
            <person name="Napoli C."/>
            <person name="McDonald S.M."/>
            <person name="Parker M.S."/>
            <person name="Rombauts S."/>
            <person name="Salamov A."/>
            <person name="Von Dassow P."/>
            <person name="Badger J.H."/>
            <person name="Coutinho P.M."/>
            <person name="Demir E."/>
            <person name="Dubchak I."/>
            <person name="Gentemann C."/>
            <person name="Eikrem W."/>
            <person name="Gready J.E."/>
            <person name="John U."/>
            <person name="Lanier W."/>
            <person name="Lindquist E.A."/>
            <person name="Lucas S."/>
            <person name="Mayer K.F."/>
            <person name="Moreau H."/>
            <person name="Not F."/>
            <person name="Otillar R."/>
            <person name="Panaud O."/>
            <person name="Pangilinan J."/>
            <person name="Paulsen I."/>
            <person name="Piegu B."/>
            <person name="Poliakov A."/>
            <person name="Robbens S."/>
            <person name="Schmutz J."/>
            <person name="Toulza E."/>
            <person name="Wyss T."/>
            <person name="Zelensky A."/>
            <person name="Zhou K."/>
            <person name="Armbrust E.V."/>
            <person name="Bhattacharya D."/>
            <person name="Goodenough U.W."/>
            <person name="Van de Peer Y."/>
            <person name="Grigoriev I.V."/>
        </authorList>
    </citation>
    <scope>NUCLEOTIDE SEQUENCE [LARGE SCALE GENOMIC DNA]</scope>
    <source>
        <strain evidence="14 15">CCMP1545</strain>
    </source>
</reference>
<evidence type="ECO:0000259" key="13">
    <source>
        <dbReference type="Pfam" id="PF00912"/>
    </source>
</evidence>
<dbReference type="Pfam" id="PF00912">
    <property type="entry name" value="Transgly"/>
    <property type="match status" value="1"/>
</dbReference>
<dbReference type="Proteomes" id="UP000001876">
    <property type="component" value="Unassembled WGS sequence"/>
</dbReference>
<proteinExistence type="predicted"/>
<evidence type="ECO:0000256" key="2">
    <source>
        <dbReference type="ARBA" id="ARBA00022670"/>
    </source>
</evidence>
<dbReference type="FunFam" id="1.10.3810.10:FF:000001">
    <property type="entry name" value="Penicillin-binding protein 1A"/>
    <property type="match status" value="1"/>
</dbReference>
<dbReference type="InterPro" id="IPR036950">
    <property type="entry name" value="PBP_transglycosylase"/>
</dbReference>
<evidence type="ECO:0000256" key="10">
    <source>
        <dbReference type="ARBA" id="ARBA00044770"/>
    </source>
</evidence>
<dbReference type="Pfam" id="PF00905">
    <property type="entry name" value="Transpeptidase"/>
    <property type="match status" value="1"/>
</dbReference>
<evidence type="ECO:0000256" key="4">
    <source>
        <dbReference type="ARBA" id="ARBA00022679"/>
    </source>
</evidence>
<dbReference type="GO" id="GO:0008658">
    <property type="term" value="F:penicillin binding"/>
    <property type="evidence" value="ECO:0007669"/>
    <property type="project" value="InterPro"/>
</dbReference>
<keyword evidence="4 14" id="KW-0808">Transferase</keyword>
<evidence type="ECO:0000313" key="15">
    <source>
        <dbReference type="Proteomes" id="UP000001876"/>
    </source>
</evidence>
<dbReference type="eggNOG" id="ENOG502RIBP">
    <property type="taxonomic scope" value="Eukaryota"/>
</dbReference>
<evidence type="ECO:0000256" key="6">
    <source>
        <dbReference type="ARBA" id="ARBA00022960"/>
    </source>
</evidence>
<dbReference type="GO" id="GO:0008955">
    <property type="term" value="F:peptidoglycan glycosyltransferase activity"/>
    <property type="evidence" value="ECO:0007669"/>
    <property type="project" value="UniProtKB-EC"/>
</dbReference>
<dbReference type="SUPFAM" id="SSF53955">
    <property type="entry name" value="Lysozyme-like"/>
    <property type="match status" value="1"/>
</dbReference>
<dbReference type="PANTHER" id="PTHR32282">
    <property type="entry name" value="BINDING PROTEIN TRANSPEPTIDASE, PUTATIVE-RELATED"/>
    <property type="match status" value="1"/>
</dbReference>
<evidence type="ECO:0000256" key="7">
    <source>
        <dbReference type="ARBA" id="ARBA00022984"/>
    </source>
</evidence>
<dbReference type="NCBIfam" id="TIGR02074">
    <property type="entry name" value="PBP_1a_fam"/>
    <property type="match status" value="1"/>
</dbReference>
<dbReference type="SUPFAM" id="SSF56601">
    <property type="entry name" value="beta-lactamase/transpeptidase-like"/>
    <property type="match status" value="1"/>
</dbReference>
<evidence type="ECO:0000259" key="12">
    <source>
        <dbReference type="Pfam" id="PF00905"/>
    </source>
</evidence>
<feature type="non-terminal residue" evidence="14">
    <location>
        <position position="540"/>
    </location>
</feature>
<evidence type="ECO:0000256" key="8">
    <source>
        <dbReference type="ARBA" id="ARBA00023268"/>
    </source>
</evidence>
<accession>C1MH80</accession>
<dbReference type="EMBL" id="GG663735">
    <property type="protein sequence ID" value="EEH60158.1"/>
    <property type="molecule type" value="Genomic_DNA"/>
</dbReference>
<evidence type="ECO:0000256" key="1">
    <source>
        <dbReference type="ARBA" id="ARBA00022645"/>
    </source>
</evidence>
<dbReference type="InterPro" id="IPR001264">
    <property type="entry name" value="Glyco_trans_51"/>
</dbReference>
<dbReference type="STRING" id="564608.C1MH80"/>
<dbReference type="GO" id="GO:0071555">
    <property type="term" value="P:cell wall organization"/>
    <property type="evidence" value="ECO:0007669"/>
    <property type="project" value="UniProtKB-KW"/>
</dbReference>
<keyword evidence="1" id="KW-0121">Carboxypeptidase</keyword>
<organism evidence="15">
    <name type="scientific">Micromonas pusilla (strain CCMP1545)</name>
    <name type="common">Picoplanktonic green alga</name>
    <dbReference type="NCBI Taxonomy" id="564608"/>
    <lineage>
        <taxon>Eukaryota</taxon>
        <taxon>Viridiplantae</taxon>
        <taxon>Chlorophyta</taxon>
        <taxon>Mamiellophyceae</taxon>
        <taxon>Mamiellales</taxon>
        <taxon>Mamiellaceae</taxon>
        <taxon>Micromonas</taxon>
    </lineage>
</organism>
<evidence type="ECO:0000256" key="11">
    <source>
        <dbReference type="ARBA" id="ARBA00049902"/>
    </source>
</evidence>
<dbReference type="OrthoDB" id="2017226at2759"/>
<dbReference type="OMA" id="LAQMAMI"/>
<dbReference type="GO" id="GO:0008360">
    <property type="term" value="P:regulation of cell shape"/>
    <property type="evidence" value="ECO:0007669"/>
    <property type="project" value="UniProtKB-KW"/>
</dbReference>
<feature type="domain" description="Penicillin-binding protein transpeptidase" evidence="12">
    <location>
        <begin position="265"/>
        <end position="506"/>
    </location>
</feature>
<dbReference type="InterPro" id="IPR001460">
    <property type="entry name" value="PCN-bd_Tpept"/>
</dbReference>
<evidence type="ECO:0000256" key="3">
    <source>
        <dbReference type="ARBA" id="ARBA00022676"/>
    </source>
</evidence>
<dbReference type="Gene3D" id="3.40.710.10">
    <property type="entry name" value="DD-peptidase/beta-lactamase superfamily"/>
    <property type="match status" value="1"/>
</dbReference>
<keyword evidence="6" id="KW-0133">Cell shape</keyword>
<name>C1MH80_MICPC</name>
<dbReference type="GO" id="GO:0004180">
    <property type="term" value="F:carboxypeptidase activity"/>
    <property type="evidence" value="ECO:0007669"/>
    <property type="project" value="UniProtKB-KW"/>
</dbReference>
<dbReference type="GO" id="GO:0006508">
    <property type="term" value="P:proteolysis"/>
    <property type="evidence" value="ECO:0007669"/>
    <property type="project" value="UniProtKB-KW"/>
</dbReference>
<dbReference type="GeneID" id="9680774"/>